<comment type="caution">
    <text evidence="3">The sequence shown here is derived from an EMBL/GenBank/DDBJ whole genome shotgun (WGS) entry which is preliminary data.</text>
</comment>
<feature type="region of interest" description="Disordered" evidence="1">
    <location>
        <begin position="897"/>
        <end position="920"/>
    </location>
</feature>
<proteinExistence type="predicted"/>
<dbReference type="AlphaFoldDB" id="A0AAJ4XQJ1"/>
<feature type="transmembrane region" description="Helical" evidence="2">
    <location>
        <begin position="182"/>
        <end position="208"/>
    </location>
</feature>
<keyword evidence="2" id="KW-0472">Membrane</keyword>
<feature type="transmembrane region" description="Helical" evidence="2">
    <location>
        <begin position="139"/>
        <end position="161"/>
    </location>
</feature>
<feature type="region of interest" description="Disordered" evidence="1">
    <location>
        <begin position="1165"/>
        <end position="1209"/>
    </location>
</feature>
<gene>
    <name evidence="3" type="ORF">MEPE_05187</name>
</gene>
<evidence type="ECO:0000313" key="3">
    <source>
        <dbReference type="EMBL" id="SNX86478.1"/>
    </source>
</evidence>
<feature type="transmembrane region" description="Helical" evidence="2">
    <location>
        <begin position="298"/>
        <end position="321"/>
    </location>
</feature>
<dbReference type="Proteomes" id="UP001294444">
    <property type="component" value="Unassembled WGS sequence"/>
</dbReference>
<organism evidence="3 4">
    <name type="scientific">Melanopsichium pennsylvanicum</name>
    <dbReference type="NCBI Taxonomy" id="63383"/>
    <lineage>
        <taxon>Eukaryota</taxon>
        <taxon>Fungi</taxon>
        <taxon>Dikarya</taxon>
        <taxon>Basidiomycota</taxon>
        <taxon>Ustilaginomycotina</taxon>
        <taxon>Ustilaginomycetes</taxon>
        <taxon>Ustilaginales</taxon>
        <taxon>Ustilaginaceae</taxon>
        <taxon>Melanopsichium</taxon>
    </lineage>
</organism>
<keyword evidence="2" id="KW-1133">Transmembrane helix</keyword>
<name>A0AAJ4XQJ1_9BASI</name>
<feature type="region of interest" description="Disordered" evidence="1">
    <location>
        <begin position="1037"/>
        <end position="1063"/>
    </location>
</feature>
<sequence length="1209" mass="134236">MSVINNISAQLAVNLPRFPLDDNTTSLDVTTFVDALALQIYPKGYWQVAWVTSTFNIAIFLSIAIAMRFYRSQKNPVPLWLVKIERRPFRIKHKRKSTPSSSSTARLSKFRRTRDCGEGLDKHNVQREEEQNEVRMRSFITASCVNCHLVLTSAYVIALFLKVGETCLMRDGSANPPLIQPGVLDCIMQVTIFSTAYLASLGYIAILFPNVPPWLWNGSIIVSYVSTLAVGITFYTIVAISASKVTKYRQMIYSELYLIPTLSNTLSDGDGETVSPIVLELAKIAYQEALNQSKWLQYVNGLIALSAILLAASYLSILLSLSGRVIMELVQIRNAPPPFQSEQPAASAKAKSVTKWPSAAVPFSMPSSSTQQDDPVLRNLPTQPNRFNLPLRTIVRTPPLTPAPSGPLPLPPAEAHLPGLRSSITDSGTYFVSGPLEKVHAVIREKASLTSLRGSSAIKPRAETVLRISTSSLRTRSEKRSNGVVAEERNIPFSIEDHNLSPVSRASSRAQSLDIGSRTRLDSQKVSWTFNTLHENLITNEGYVAVCRFLFNCIIDHVAVMLQCVAFGATAIYLLASYRAKYPYDAYQASLEVNRLHTVFSCLFTVLYVINSLNLFAPFLLFPASQVKLATMLTSLYSSDPSSNHRLNRITSLRRKRRSQRKKSSSDDSITQTQRLNAGRMRKPSLKAQKSSRHLLENAGKVKIESDRERSSDASFLTTIQVSTCSGRVSQGHPVDAEYPGTLAPPAKVLMSPPRLKWHESVDANVPHRSKEKADTPASGIACGIAALTKLFSNPPAEDIASDGAARRRNALKDLFLPLRDGAGHSAHGPQLPHHQPLSGTSMAESQAGVRYSDEEDGVWASVRKLSPFPSAGMLSKAGENFRSKWRIETLASATNPVSDNASETGSDCEFRGSSEGKLRRRKTHEKQLVLDSLISSHALPIQGFYCGSTANSGLALRLYQSNESVESGIALLPLEEMPRPHQRSSFMKQPRPQTPQQNIEQLHQGYEIEEDLESLWETSGAEDLLQMRELSKRRRQRLRQQFHSQTGQHRWSADPSPRPFAWNLSSQQTRSLNTQSQIPDRSLEQRLSTRLSKSARELHSYVAGLRFGGPEMLTEEKKFCVHESIPKMFGTTVNEDHRFTPLPEERASHSPRLDSEEHETMISIPGWDDGRTLENEEDMGIASNNGGSEHEDEDDDTASIASHTFGDF</sequence>
<feature type="compositionally biased region" description="Basic and acidic residues" evidence="1">
    <location>
        <begin position="694"/>
        <end position="710"/>
    </location>
</feature>
<reference evidence="3" key="1">
    <citation type="submission" date="2023-10" db="EMBL/GenBank/DDBJ databases">
        <authorList>
            <person name="Guldener U."/>
        </authorList>
    </citation>
    <scope>NUCLEOTIDE SEQUENCE</scope>
    <source>
        <strain evidence="3">Mp4</strain>
    </source>
</reference>
<feature type="compositionally biased region" description="Polar residues" evidence="1">
    <location>
        <begin position="897"/>
        <end position="906"/>
    </location>
</feature>
<accession>A0AAJ4XQJ1</accession>
<feature type="transmembrane region" description="Helical" evidence="2">
    <location>
        <begin position="220"/>
        <end position="242"/>
    </location>
</feature>
<evidence type="ECO:0000256" key="2">
    <source>
        <dbReference type="SAM" id="Phobius"/>
    </source>
</evidence>
<dbReference type="EMBL" id="OAPG01000014">
    <property type="protein sequence ID" value="SNX86478.1"/>
    <property type="molecule type" value="Genomic_DNA"/>
</dbReference>
<evidence type="ECO:0008006" key="5">
    <source>
        <dbReference type="Google" id="ProtNLM"/>
    </source>
</evidence>
<feature type="transmembrane region" description="Helical" evidence="2">
    <location>
        <begin position="599"/>
        <end position="622"/>
    </location>
</feature>
<evidence type="ECO:0000256" key="1">
    <source>
        <dbReference type="SAM" id="MobiDB-lite"/>
    </source>
</evidence>
<protein>
    <recommendedName>
        <fullName evidence="5">Transmembrane protein</fullName>
    </recommendedName>
</protein>
<feature type="transmembrane region" description="Helical" evidence="2">
    <location>
        <begin position="558"/>
        <end position="578"/>
    </location>
</feature>
<feature type="compositionally biased region" description="Basic residues" evidence="1">
    <location>
        <begin position="680"/>
        <end position="693"/>
    </location>
</feature>
<keyword evidence="4" id="KW-1185">Reference proteome</keyword>
<keyword evidence="2" id="KW-0812">Transmembrane</keyword>
<feature type="region of interest" description="Disordered" evidence="1">
    <location>
        <begin position="821"/>
        <end position="851"/>
    </location>
</feature>
<feature type="compositionally biased region" description="Basic residues" evidence="1">
    <location>
        <begin position="646"/>
        <end position="663"/>
    </location>
</feature>
<feature type="compositionally biased region" description="Basic and acidic residues" evidence="1">
    <location>
        <begin position="909"/>
        <end position="918"/>
    </location>
</feature>
<feature type="region of interest" description="Disordered" evidence="1">
    <location>
        <begin position="639"/>
        <end position="710"/>
    </location>
</feature>
<feature type="transmembrane region" description="Helical" evidence="2">
    <location>
        <begin position="48"/>
        <end position="70"/>
    </location>
</feature>
<evidence type="ECO:0000313" key="4">
    <source>
        <dbReference type="Proteomes" id="UP001294444"/>
    </source>
</evidence>